<evidence type="ECO:0000256" key="2">
    <source>
        <dbReference type="ARBA" id="ARBA00022729"/>
    </source>
</evidence>
<dbReference type="InterPro" id="IPR016828">
    <property type="entry name" value="Alpha-L-arabinofuranosidase"/>
</dbReference>
<dbReference type="SUPFAM" id="SSF75005">
    <property type="entry name" value="Arabinanase/levansucrase/invertase"/>
    <property type="match status" value="1"/>
</dbReference>
<feature type="region of interest" description="Disordered" evidence="6">
    <location>
        <begin position="320"/>
        <end position="346"/>
    </location>
</feature>
<dbReference type="EMBL" id="BMEC01000006">
    <property type="protein sequence ID" value="GGC36134.1"/>
    <property type="molecule type" value="Genomic_DNA"/>
</dbReference>
<dbReference type="InterPro" id="IPR023296">
    <property type="entry name" value="Glyco_hydro_beta-prop_sf"/>
</dbReference>
<dbReference type="CDD" id="cd18820">
    <property type="entry name" value="GH43_LbAraf43-like"/>
    <property type="match status" value="1"/>
</dbReference>
<keyword evidence="2" id="KW-0732">Signal</keyword>
<dbReference type="PIRSF" id="PIRSF025414">
    <property type="entry name" value="Alpha-L-arabinofuranosidase"/>
    <property type="match status" value="1"/>
</dbReference>
<reference evidence="8" key="1">
    <citation type="journal article" date="2019" name="Int. J. Syst. Evol. Microbiol.">
        <title>The Global Catalogue of Microorganisms (GCM) 10K type strain sequencing project: providing services to taxonomists for standard genome sequencing and annotation.</title>
        <authorList>
            <consortium name="The Broad Institute Genomics Platform"/>
            <consortium name="The Broad Institute Genome Sequencing Center for Infectious Disease"/>
            <person name="Wu L."/>
            <person name="Ma J."/>
        </authorList>
    </citation>
    <scope>NUCLEOTIDE SEQUENCE [LARGE SCALE GENOMIC DNA]</scope>
    <source>
        <strain evidence="8">CGMCC 1.10832</strain>
    </source>
</reference>
<feature type="region of interest" description="Disordered" evidence="6">
    <location>
        <begin position="1"/>
        <end position="33"/>
    </location>
</feature>
<dbReference type="PANTHER" id="PTHR43817:SF1">
    <property type="entry name" value="HYDROLASE, FAMILY 43, PUTATIVE (AFU_ORTHOLOGUE AFUA_3G01660)-RELATED"/>
    <property type="match status" value="1"/>
</dbReference>
<dbReference type="GO" id="GO:0016787">
    <property type="term" value="F:hydrolase activity"/>
    <property type="evidence" value="ECO:0007669"/>
    <property type="project" value="UniProtKB-KW"/>
</dbReference>
<evidence type="ECO:0000256" key="6">
    <source>
        <dbReference type="SAM" id="MobiDB-lite"/>
    </source>
</evidence>
<dbReference type="InterPro" id="IPR006710">
    <property type="entry name" value="Glyco_hydro_43"/>
</dbReference>
<dbReference type="Proteomes" id="UP000636010">
    <property type="component" value="Unassembled WGS sequence"/>
</dbReference>
<comment type="similarity">
    <text evidence="1 5">Belongs to the glycosyl hydrolase 43 family.</text>
</comment>
<keyword evidence="3 5" id="KW-0378">Hydrolase</keyword>
<comment type="caution">
    <text evidence="7">The sequence shown here is derived from an EMBL/GenBank/DDBJ whole genome shotgun (WGS) entry which is preliminary data.</text>
</comment>
<keyword evidence="4 5" id="KW-0326">Glycosidase</keyword>
<feature type="compositionally biased region" description="Basic and acidic residues" evidence="6">
    <location>
        <begin position="9"/>
        <end position="18"/>
    </location>
</feature>
<proteinExistence type="inferred from homology"/>
<evidence type="ECO:0000313" key="8">
    <source>
        <dbReference type="Proteomes" id="UP000636010"/>
    </source>
</evidence>
<keyword evidence="8" id="KW-1185">Reference proteome</keyword>
<accession>A0ABQ1M781</accession>
<organism evidence="7 8">
    <name type="scientific">Marivirga lumbricoides</name>
    <dbReference type="NCBI Taxonomy" id="1046115"/>
    <lineage>
        <taxon>Bacteria</taxon>
        <taxon>Pseudomonadati</taxon>
        <taxon>Bacteroidota</taxon>
        <taxon>Cytophagia</taxon>
        <taxon>Cytophagales</taxon>
        <taxon>Marivirgaceae</taxon>
        <taxon>Marivirga</taxon>
    </lineage>
</organism>
<protein>
    <submittedName>
        <fullName evidence="7">Glycosyl hydrolase family 43</fullName>
    </submittedName>
</protein>
<dbReference type="Gene3D" id="2.115.10.20">
    <property type="entry name" value="Glycosyl hydrolase domain, family 43"/>
    <property type="match status" value="1"/>
</dbReference>
<sequence length="346" mass="39320">MQLGFTSCKSDDGGDKQHTPTPPPISEVDSTFTNPIVNNGPDPWVYQYEKVYYYTHTMGNRIGIYKTDAISELGEVRSTTVWTPPASGPYSKNIWAPELHRIDEKWYFYFAADDGDDKNHRMFVIENDSPDPTVGTWEFKGQVTSTSDKWAIDGTVFDYEGQLYFIWSGWRGDDDPGIQQLYIAKMTNPWTIEGDRVMISEPTYDWEKNGLVNEGPQILRNKNDEVFLIYSASGCWTDDYKLGMLTLNEGGDPLNPDDWQKKSEPVFSKKPEHNAYGPGHNSFFKSPDGTEDWIIYHANPESGQGCGNNRSTRIQKFEWTEEGAPDFGEPVRINTPLDKPSGEVTE</sequence>
<name>A0ABQ1M781_9BACT</name>
<gene>
    <name evidence="7" type="ORF">GCM10011506_21890</name>
</gene>
<evidence type="ECO:0000313" key="7">
    <source>
        <dbReference type="EMBL" id="GGC36134.1"/>
    </source>
</evidence>
<evidence type="ECO:0000256" key="5">
    <source>
        <dbReference type="RuleBase" id="RU361187"/>
    </source>
</evidence>
<dbReference type="Pfam" id="PF04616">
    <property type="entry name" value="Glyco_hydro_43"/>
    <property type="match status" value="1"/>
</dbReference>
<dbReference type="PANTHER" id="PTHR43817">
    <property type="entry name" value="GLYCOSYL HYDROLASE"/>
    <property type="match status" value="1"/>
</dbReference>
<evidence type="ECO:0000256" key="1">
    <source>
        <dbReference type="ARBA" id="ARBA00009865"/>
    </source>
</evidence>
<evidence type="ECO:0000256" key="3">
    <source>
        <dbReference type="ARBA" id="ARBA00022801"/>
    </source>
</evidence>
<evidence type="ECO:0000256" key="4">
    <source>
        <dbReference type="ARBA" id="ARBA00023295"/>
    </source>
</evidence>